<reference evidence="6" key="2">
    <citation type="submission" date="2025-08" db="UniProtKB">
        <authorList>
            <consortium name="Ensembl"/>
        </authorList>
    </citation>
    <scope>IDENTIFICATION</scope>
</reference>
<evidence type="ECO:0000313" key="6">
    <source>
        <dbReference type="Ensembl" id="ENSOTSP00005115460.1"/>
    </source>
</evidence>
<name>A0AAZ3PG78_ONCTS</name>
<protein>
    <recommendedName>
        <fullName evidence="5">ZP-C domain-containing protein</fullName>
    </recommendedName>
</protein>
<accession>A0AAZ3PG78</accession>
<dbReference type="Gene3D" id="2.60.40.4100">
    <property type="entry name" value="Zona pellucida, ZP-C domain"/>
    <property type="match status" value="1"/>
</dbReference>
<keyword evidence="1 4" id="KW-0732">Signal</keyword>
<keyword evidence="3" id="KW-0812">Transmembrane</keyword>
<dbReference type="Ensembl" id="ENSOTST00005123649.1">
    <property type="protein sequence ID" value="ENSOTSP00005115460.1"/>
    <property type="gene ID" value="ENSOTSG00005043649.2"/>
</dbReference>
<reference evidence="6" key="3">
    <citation type="submission" date="2025-09" db="UniProtKB">
        <authorList>
            <consortium name="Ensembl"/>
        </authorList>
    </citation>
    <scope>IDENTIFICATION</scope>
</reference>
<dbReference type="Pfam" id="PF00100">
    <property type="entry name" value="Zona_pellucida"/>
    <property type="match status" value="1"/>
</dbReference>
<evidence type="ECO:0000256" key="3">
    <source>
        <dbReference type="SAM" id="Phobius"/>
    </source>
</evidence>
<evidence type="ECO:0000313" key="7">
    <source>
        <dbReference type="Proteomes" id="UP000694402"/>
    </source>
</evidence>
<dbReference type="AlphaFoldDB" id="A0AAZ3PG78"/>
<evidence type="ECO:0000256" key="1">
    <source>
        <dbReference type="ARBA" id="ARBA00022729"/>
    </source>
</evidence>
<proteinExistence type="predicted"/>
<gene>
    <name evidence="6" type="primary">LOC112266142</name>
</gene>
<keyword evidence="2" id="KW-1015">Disulfide bond</keyword>
<dbReference type="PANTHER" id="PTHR14002">
    <property type="entry name" value="ENDOGLIN/TGF-BETA RECEPTOR TYPE III"/>
    <property type="match status" value="1"/>
</dbReference>
<feature type="domain" description="ZP-C" evidence="5">
    <location>
        <begin position="170"/>
        <end position="222"/>
    </location>
</feature>
<evidence type="ECO:0000256" key="2">
    <source>
        <dbReference type="ARBA" id="ARBA00023157"/>
    </source>
</evidence>
<reference evidence="7" key="1">
    <citation type="journal article" date="2018" name="PLoS ONE">
        <title>Chinook salmon (Oncorhynchus tshawytscha) genome and transcriptome.</title>
        <authorList>
            <person name="Christensen K.A."/>
            <person name="Leong J.S."/>
            <person name="Sakhrani D."/>
            <person name="Biagi C.A."/>
            <person name="Minkley D.R."/>
            <person name="Withler R.E."/>
            <person name="Rondeau E.B."/>
            <person name="Koop B.F."/>
            <person name="Devlin R.H."/>
        </authorList>
    </citation>
    <scope>NUCLEOTIDE SEQUENCE [LARGE SCALE GENOMIC DNA]</scope>
</reference>
<evidence type="ECO:0000259" key="5">
    <source>
        <dbReference type="Pfam" id="PF00100"/>
    </source>
</evidence>
<dbReference type="InterPro" id="IPR055355">
    <property type="entry name" value="ZP-C"/>
</dbReference>
<dbReference type="PANTHER" id="PTHR14002:SF10">
    <property type="entry name" value="ZONA PELLUCIDA-LIKE DOMAIN-CONTAINING PROTEIN 1-RELATED"/>
    <property type="match status" value="1"/>
</dbReference>
<keyword evidence="3" id="KW-1133">Transmembrane helix</keyword>
<dbReference type="InterPro" id="IPR042235">
    <property type="entry name" value="ZP-C_dom"/>
</dbReference>
<feature type="signal peptide" evidence="4">
    <location>
        <begin position="1"/>
        <end position="18"/>
    </location>
</feature>
<dbReference type="GeneTree" id="ENSGT00940000164443"/>
<feature type="chain" id="PRO_5044278755" description="ZP-C domain-containing protein" evidence="4">
    <location>
        <begin position="19"/>
        <end position="272"/>
    </location>
</feature>
<evidence type="ECO:0000256" key="4">
    <source>
        <dbReference type="SAM" id="SignalP"/>
    </source>
</evidence>
<sequence length="272" mass="30520">MLLYLFITVLLLYHIVRYSIVLSNGSYLWSFPVNSDITVTCGTEVMELSILLCPVYFGGYNETLMALNAQFIFPGCHGIPDWNIDPPILKFNLSITADAVAVCSNTFRITNEVGTGLFSDFSNVQFVNISGTINSLDPSASIVTYRRQIIYMFSCRYPLQYLVNNSKVTVCTRDRKTRVELNGASQNAHFSFEAFRFIEHKNMTISTFYLHCVTRLCEVSSCSETKQNILQLYTVAVTITFIILPLLSLSTSGLSTTTLGFPDYIALCSEEP</sequence>
<keyword evidence="3" id="KW-0472">Membrane</keyword>
<keyword evidence="7" id="KW-1185">Reference proteome</keyword>
<dbReference type="Proteomes" id="UP000694402">
    <property type="component" value="Unassembled WGS sequence"/>
</dbReference>
<feature type="transmembrane region" description="Helical" evidence="3">
    <location>
        <begin position="230"/>
        <end position="249"/>
    </location>
</feature>
<organism evidence="6 7">
    <name type="scientific">Oncorhynchus tshawytscha</name>
    <name type="common">Chinook salmon</name>
    <name type="synonym">Salmo tshawytscha</name>
    <dbReference type="NCBI Taxonomy" id="74940"/>
    <lineage>
        <taxon>Eukaryota</taxon>
        <taxon>Metazoa</taxon>
        <taxon>Chordata</taxon>
        <taxon>Craniata</taxon>
        <taxon>Vertebrata</taxon>
        <taxon>Euteleostomi</taxon>
        <taxon>Actinopterygii</taxon>
        <taxon>Neopterygii</taxon>
        <taxon>Teleostei</taxon>
        <taxon>Protacanthopterygii</taxon>
        <taxon>Salmoniformes</taxon>
        <taxon>Salmonidae</taxon>
        <taxon>Salmoninae</taxon>
        <taxon>Oncorhynchus</taxon>
    </lineage>
</organism>